<evidence type="ECO:0000313" key="1">
    <source>
        <dbReference type="EMBL" id="WNC69713.1"/>
    </source>
</evidence>
<evidence type="ECO:0000313" key="2">
    <source>
        <dbReference type="Proteomes" id="UP001248581"/>
    </source>
</evidence>
<keyword evidence="2" id="KW-1185">Reference proteome</keyword>
<dbReference type="RefSeq" id="WP_348388856.1">
    <property type="nucleotide sequence ID" value="NZ_CP134146.1"/>
</dbReference>
<dbReference type="EMBL" id="CP134146">
    <property type="protein sequence ID" value="WNC69713.1"/>
    <property type="molecule type" value="Genomic_DNA"/>
</dbReference>
<name>A0ABY9TLK3_9GAMM</name>
<dbReference type="Proteomes" id="UP001248581">
    <property type="component" value="Chromosome"/>
</dbReference>
<reference evidence="2" key="1">
    <citation type="submission" date="2023-09" db="EMBL/GenBank/DDBJ databases">
        <authorList>
            <person name="Li S."/>
            <person name="Li X."/>
            <person name="Zhang C."/>
            <person name="Zhao Z."/>
        </authorList>
    </citation>
    <scope>NUCLEOTIDE SEQUENCE [LARGE SCALE GENOMIC DNA]</scope>
    <source>
        <strain evidence="2">SQ345</strain>
    </source>
</reference>
<accession>A0ABY9TLK3</accession>
<proteinExistence type="predicted"/>
<gene>
    <name evidence="1" type="ORF">RI845_06085</name>
</gene>
<protein>
    <submittedName>
        <fullName evidence="1">Uncharacterized protein</fullName>
    </submittedName>
</protein>
<sequence length="46" mass="4990">MNKTSMREVKLSTVFIAVLVLGISAGFSSSNAAQDMEVSEIIKEEK</sequence>
<organism evidence="1 2">
    <name type="scientific">Thalassotalea nanhaiensis</name>
    <dbReference type="NCBI Taxonomy" id="3065648"/>
    <lineage>
        <taxon>Bacteria</taxon>
        <taxon>Pseudomonadati</taxon>
        <taxon>Pseudomonadota</taxon>
        <taxon>Gammaproteobacteria</taxon>
        <taxon>Alteromonadales</taxon>
        <taxon>Colwelliaceae</taxon>
        <taxon>Thalassotalea</taxon>
    </lineage>
</organism>